<sequence length="461" mass="50446">MNPEVESDLVLPGGRLWAPEREAVFVEALAKQPQFNGVYAAPAWIAVANVMNARCKFARPVTDAMMVNKYYELQSRCKIYSDLVRTQGFVYDEKTQVISADDEKWNKYLRAYPNGNILHKAPLTHCDLLKKIYPNILPNRGVNDDTIVVDDSRATRRRATSQRKTTEDGQEKTKAKANTTKSTDDDGKAKAKSTDHDDGNGKAKVKSTDDDGKDKAKARATKTKAHPRQKGHSTSFTESSPTKPAYTKGHRRTTTASKPKPRPSGIRFAMPSASATAQGNSNAHSSPHSSAPSSPISEVSPTSIPADYYDGYFELHSPHRTPTRGNASLPGAPVSNARHPVRPPTPAATFVPGTAERDAERRAGGDTVWSAGQGQSLHGAAAWGGAMPGAAWTTHPTKSEQAIKYLEKEYGDIFDRDDMVSAMEAMEDEVKAAIFLCMEEGEVRDTWLTRQIRRVDMLGGC</sequence>
<organism evidence="3 4">
    <name type="scientific">Trichoglossum hirsutum</name>
    <dbReference type="NCBI Taxonomy" id="265104"/>
    <lineage>
        <taxon>Eukaryota</taxon>
        <taxon>Fungi</taxon>
        <taxon>Dikarya</taxon>
        <taxon>Ascomycota</taxon>
        <taxon>Pezizomycotina</taxon>
        <taxon>Geoglossomycetes</taxon>
        <taxon>Geoglossales</taxon>
        <taxon>Geoglossaceae</taxon>
        <taxon>Trichoglossum</taxon>
    </lineage>
</organism>
<evidence type="ECO:0000313" key="4">
    <source>
        <dbReference type="Proteomes" id="UP000750711"/>
    </source>
</evidence>
<comment type="caution">
    <text evidence="3">The sequence shown here is derived from an EMBL/GenBank/DDBJ whole genome shotgun (WGS) entry which is preliminary data.</text>
</comment>
<dbReference type="PANTHER" id="PTHR46929:SF3">
    <property type="entry name" value="MYB_SANT-LIKE DOMAIN-CONTAINING PROTEIN"/>
    <property type="match status" value="1"/>
</dbReference>
<feature type="domain" description="Myb/SANT-like" evidence="2">
    <location>
        <begin position="17"/>
        <end position="108"/>
    </location>
</feature>
<feature type="compositionally biased region" description="Basic and acidic residues" evidence="1">
    <location>
        <begin position="164"/>
        <end position="174"/>
    </location>
</feature>
<dbReference type="InterPro" id="IPR024752">
    <property type="entry name" value="Myb/SANT-like_dom"/>
</dbReference>
<dbReference type="AlphaFoldDB" id="A0A9P8L8H3"/>
<dbReference type="EMBL" id="JAGHQM010001157">
    <property type="protein sequence ID" value="KAH0556275.1"/>
    <property type="molecule type" value="Genomic_DNA"/>
</dbReference>
<dbReference type="PANTHER" id="PTHR46929">
    <property type="entry name" value="EXPRESSED PROTEIN"/>
    <property type="match status" value="1"/>
</dbReference>
<gene>
    <name evidence="3" type="ORF">GP486_005795</name>
</gene>
<feature type="region of interest" description="Disordered" evidence="1">
    <location>
        <begin position="148"/>
        <end position="302"/>
    </location>
</feature>
<feature type="compositionally biased region" description="Low complexity" evidence="1">
    <location>
        <begin position="280"/>
        <end position="294"/>
    </location>
</feature>
<proteinExistence type="predicted"/>
<dbReference type="Pfam" id="PF12776">
    <property type="entry name" value="Myb_DNA-bind_3"/>
    <property type="match status" value="1"/>
</dbReference>
<protein>
    <recommendedName>
        <fullName evidence="2">Myb/SANT-like domain-containing protein</fullName>
    </recommendedName>
</protein>
<accession>A0A9P8L8H3</accession>
<evidence type="ECO:0000256" key="1">
    <source>
        <dbReference type="SAM" id="MobiDB-lite"/>
    </source>
</evidence>
<evidence type="ECO:0000259" key="2">
    <source>
        <dbReference type="Pfam" id="PF12776"/>
    </source>
</evidence>
<evidence type="ECO:0000313" key="3">
    <source>
        <dbReference type="EMBL" id="KAH0556275.1"/>
    </source>
</evidence>
<dbReference type="Proteomes" id="UP000750711">
    <property type="component" value="Unassembled WGS sequence"/>
</dbReference>
<feature type="compositionally biased region" description="Basic and acidic residues" evidence="1">
    <location>
        <begin position="182"/>
        <end position="217"/>
    </location>
</feature>
<keyword evidence="4" id="KW-1185">Reference proteome</keyword>
<feature type="compositionally biased region" description="Basic residues" evidence="1">
    <location>
        <begin position="218"/>
        <end position="231"/>
    </location>
</feature>
<feature type="compositionally biased region" description="Polar residues" evidence="1">
    <location>
        <begin position="232"/>
        <end position="242"/>
    </location>
</feature>
<reference evidence="3" key="1">
    <citation type="submission" date="2021-03" db="EMBL/GenBank/DDBJ databases">
        <title>Comparative genomics and phylogenomic investigation of the class Geoglossomycetes provide insights into ecological specialization and systematics.</title>
        <authorList>
            <person name="Melie T."/>
            <person name="Pirro S."/>
            <person name="Miller A.N."/>
            <person name="Quandt A."/>
        </authorList>
    </citation>
    <scope>NUCLEOTIDE SEQUENCE</scope>
    <source>
        <strain evidence="3">CAQ_001_2017</strain>
    </source>
</reference>
<name>A0A9P8L8H3_9PEZI</name>